<comment type="caution">
    <text evidence="4">The sequence shown here is derived from an EMBL/GenBank/DDBJ whole genome shotgun (WGS) entry which is preliminary data.</text>
</comment>
<evidence type="ECO:0000313" key="5">
    <source>
        <dbReference type="Proteomes" id="UP000525078"/>
    </source>
</evidence>
<dbReference type="PROSITE" id="PS50158">
    <property type="entry name" value="ZF_CCHC"/>
    <property type="match status" value="1"/>
</dbReference>
<dbReference type="InterPro" id="IPR025836">
    <property type="entry name" value="Zn_knuckle_CX2CX4HX4C"/>
</dbReference>
<dbReference type="GO" id="GO:0003676">
    <property type="term" value="F:nucleic acid binding"/>
    <property type="evidence" value="ECO:0007669"/>
    <property type="project" value="InterPro"/>
</dbReference>
<sequence length="529" mass="58636">MEMVGKKVDSTWGKCFSVSKPKPVTWHKWIRVQVEIDINKLLFCGCFFKLLNGVNSWVQIKYENIGHFCYFCGCLGHHRSECNLGSPVMILDDQGGIFPLFGPWMNFGSSYANCFYGNRLRLRSRATAKGWRDKRVNRIRVGRPKEPTVPSTPMSVECDGVDVARGTLDRESGLAPPPRAGVSQRPRTGRFWLPKTMSTEKGGCSGFFHGAGIKEKRQLLGKVSVTDSLPDIEGNLNLRVSRDFCGGAVIEGVFEKSNLVVLEPPFVTLANDSSYGSIGPMGREIHGKDFCAQHTFNGKRVGFIYPGGNMSSAQNGLNHLETNLTSGPICDHSIGLRPIALGVSRRDVSLGANHELTFRDSSKGQNLMFLLKEKRALSNFFKAQENNIHDLEALGSPGRNKRKNFAIDIGVQPTSECNERTIPVKKRRLDLDTLSLGKKPFVPCRLFKSVPRDFPKGTGLCGRVPDTSLIHDSNESSEEPMDSEEVARQGRLKNLISVPQQSDKPVSLGQSTRLTAWKARALNTLKESH</sequence>
<evidence type="ECO:0000256" key="1">
    <source>
        <dbReference type="PROSITE-ProRule" id="PRU00047"/>
    </source>
</evidence>
<reference evidence="4 5" key="1">
    <citation type="journal article" date="2020" name="bioRxiv">
        <title>Sequence and annotation of 42 cannabis genomes reveals extensive copy number variation in cannabinoid synthesis and pathogen resistance genes.</title>
        <authorList>
            <person name="Mckernan K.J."/>
            <person name="Helbert Y."/>
            <person name="Kane L.T."/>
            <person name="Ebling H."/>
            <person name="Zhang L."/>
            <person name="Liu B."/>
            <person name="Eaton Z."/>
            <person name="Mclaughlin S."/>
            <person name="Kingan S."/>
            <person name="Baybayan P."/>
            <person name="Concepcion G."/>
            <person name="Jordan M."/>
            <person name="Riva A."/>
            <person name="Barbazuk W."/>
            <person name="Harkins T."/>
        </authorList>
    </citation>
    <scope>NUCLEOTIDE SEQUENCE [LARGE SCALE GENOMIC DNA]</scope>
    <source>
        <strain evidence="5">cv. Jamaican Lion 4</strain>
        <tissue evidence="4">Leaf</tissue>
    </source>
</reference>
<dbReference type="InterPro" id="IPR001878">
    <property type="entry name" value="Znf_CCHC"/>
</dbReference>
<dbReference type="Proteomes" id="UP000525078">
    <property type="component" value="Unassembled WGS sequence"/>
</dbReference>
<dbReference type="GO" id="GO:0008270">
    <property type="term" value="F:zinc ion binding"/>
    <property type="evidence" value="ECO:0007669"/>
    <property type="project" value="UniProtKB-KW"/>
</dbReference>
<evidence type="ECO:0000259" key="3">
    <source>
        <dbReference type="PROSITE" id="PS50158"/>
    </source>
</evidence>
<keyword evidence="1" id="KW-0862">Zinc</keyword>
<evidence type="ECO:0000256" key="2">
    <source>
        <dbReference type="SAM" id="MobiDB-lite"/>
    </source>
</evidence>
<accession>A0A7J6G7J2</accession>
<gene>
    <name evidence="4" type="ORF">F8388_006233</name>
</gene>
<keyword evidence="1" id="KW-0863">Zinc-finger</keyword>
<feature type="region of interest" description="Disordered" evidence="2">
    <location>
        <begin position="465"/>
        <end position="485"/>
    </location>
</feature>
<evidence type="ECO:0000313" key="4">
    <source>
        <dbReference type="EMBL" id="KAF4378782.1"/>
    </source>
</evidence>
<dbReference type="Pfam" id="PF14392">
    <property type="entry name" value="zf-CCHC_4"/>
    <property type="match status" value="1"/>
</dbReference>
<keyword evidence="1" id="KW-0479">Metal-binding</keyword>
<organism evidence="4 5">
    <name type="scientific">Cannabis sativa</name>
    <name type="common">Hemp</name>
    <name type="synonym">Marijuana</name>
    <dbReference type="NCBI Taxonomy" id="3483"/>
    <lineage>
        <taxon>Eukaryota</taxon>
        <taxon>Viridiplantae</taxon>
        <taxon>Streptophyta</taxon>
        <taxon>Embryophyta</taxon>
        <taxon>Tracheophyta</taxon>
        <taxon>Spermatophyta</taxon>
        <taxon>Magnoliopsida</taxon>
        <taxon>eudicotyledons</taxon>
        <taxon>Gunneridae</taxon>
        <taxon>Pentapetalae</taxon>
        <taxon>rosids</taxon>
        <taxon>fabids</taxon>
        <taxon>Rosales</taxon>
        <taxon>Cannabaceae</taxon>
        <taxon>Cannabis</taxon>
    </lineage>
</organism>
<protein>
    <recommendedName>
        <fullName evidence="3">CCHC-type domain-containing protein</fullName>
    </recommendedName>
</protein>
<name>A0A7J6G7J2_CANSA</name>
<dbReference type="EMBL" id="JAATIP010000071">
    <property type="protein sequence ID" value="KAF4378782.1"/>
    <property type="molecule type" value="Genomic_DNA"/>
</dbReference>
<feature type="domain" description="CCHC-type" evidence="3">
    <location>
        <begin position="69"/>
        <end position="82"/>
    </location>
</feature>
<dbReference type="AlphaFoldDB" id="A0A7J6G7J2"/>
<proteinExistence type="predicted"/>
<feature type="compositionally biased region" description="Acidic residues" evidence="2">
    <location>
        <begin position="475"/>
        <end position="484"/>
    </location>
</feature>